<keyword evidence="1" id="KW-1133">Transmembrane helix</keyword>
<comment type="caution">
    <text evidence="2">The sequence shown here is derived from an EMBL/GenBank/DDBJ whole genome shotgun (WGS) entry which is preliminary data.</text>
</comment>
<dbReference type="STRING" id="626937.HMPREF3293_02848"/>
<name>A0A136Q0W2_9FIRM</name>
<gene>
    <name evidence="2" type="ORF">HMPREF3293_02848</name>
</gene>
<dbReference type="KEGG" id="cmiu:B1H56_02725"/>
<evidence type="ECO:0000256" key="1">
    <source>
        <dbReference type="SAM" id="Phobius"/>
    </source>
</evidence>
<keyword evidence="1" id="KW-0472">Membrane</keyword>
<dbReference type="Gene3D" id="2.40.50.100">
    <property type="match status" value="1"/>
</dbReference>
<reference evidence="2 3" key="1">
    <citation type="submission" date="2016-02" db="EMBL/GenBank/DDBJ databases">
        <authorList>
            <person name="Wen L."/>
            <person name="He K."/>
            <person name="Yang H."/>
        </authorList>
    </citation>
    <scope>NUCLEOTIDE SEQUENCE [LARGE SCALE GENOMIC DNA]</scope>
    <source>
        <strain evidence="2 3">DSM 22607</strain>
    </source>
</reference>
<dbReference type="AlphaFoldDB" id="A0A136Q0W2"/>
<dbReference type="OrthoDB" id="8439633at2"/>
<dbReference type="Proteomes" id="UP000070366">
    <property type="component" value="Unassembled WGS sequence"/>
</dbReference>
<evidence type="ECO:0000313" key="2">
    <source>
        <dbReference type="EMBL" id="KXK64204.1"/>
    </source>
</evidence>
<proteinExistence type="predicted"/>
<evidence type="ECO:0000313" key="3">
    <source>
        <dbReference type="Proteomes" id="UP000070366"/>
    </source>
</evidence>
<dbReference type="RefSeq" id="WP_066521395.1">
    <property type="nucleotide sequence ID" value="NZ_CABMOF010000005.1"/>
</dbReference>
<keyword evidence="3" id="KW-1185">Reference proteome</keyword>
<sequence>MGDLFRKTSLEQAETPEKLDEYIKVTHPGIWSVLIACFAIIVAVAVWLAVGRIPTTMDMKGIIFPGSGVISISAPASGQIQDIRVSTGDTVLPHDVLAVIPQPELLAELQELEAAEQPDEEAIAAKRQEYIDASIVRSQSWGVVLDAKHVYDIVQANEQVVSLARMEEGTNIYQLICYVPADTARRLTTGMEIQACPSYVSREEYGYMYGYIESIGDYPVTDSDIEAAVGSRQYVADILGEGNQIEVRISITLDPKAEGQANSALWSNPAGNAVQLSNGMVCDILVVLDEQKPYELLMGI</sequence>
<organism evidence="2 3">
    <name type="scientific">Christensenella minuta</name>
    <dbReference type="NCBI Taxonomy" id="626937"/>
    <lineage>
        <taxon>Bacteria</taxon>
        <taxon>Bacillati</taxon>
        <taxon>Bacillota</taxon>
        <taxon>Clostridia</taxon>
        <taxon>Christensenellales</taxon>
        <taxon>Christensenellaceae</taxon>
        <taxon>Christensenella</taxon>
    </lineage>
</organism>
<protein>
    <submittedName>
        <fullName evidence="2">Putative NHLP bacteriocin system secretion protein</fullName>
    </submittedName>
</protein>
<dbReference type="EMBL" id="LSZW01000065">
    <property type="protein sequence ID" value="KXK64204.1"/>
    <property type="molecule type" value="Genomic_DNA"/>
</dbReference>
<keyword evidence="1" id="KW-0812">Transmembrane</keyword>
<feature type="transmembrane region" description="Helical" evidence="1">
    <location>
        <begin position="29"/>
        <end position="50"/>
    </location>
</feature>
<accession>A0A136Q0W2</accession>